<protein>
    <submittedName>
        <fullName evidence="2">Holin-like toxin</fullName>
    </submittedName>
</protein>
<dbReference type="EMBL" id="JBHTOF010000029">
    <property type="protein sequence ID" value="MFD1465305.1"/>
    <property type="molecule type" value="Genomic_DNA"/>
</dbReference>
<proteinExistence type="predicted"/>
<accession>A0ABW4DKV5</accession>
<keyword evidence="1" id="KW-0812">Transmembrane</keyword>
<dbReference type="RefSeq" id="WP_125577258.1">
    <property type="nucleotide sequence ID" value="NZ_JBHTOF010000029.1"/>
</dbReference>
<evidence type="ECO:0000256" key="1">
    <source>
        <dbReference type="SAM" id="Phobius"/>
    </source>
</evidence>
<keyword evidence="1" id="KW-0472">Membrane</keyword>
<keyword evidence="3" id="KW-1185">Reference proteome</keyword>
<comment type="caution">
    <text evidence="2">The sequence shown here is derived from an EMBL/GenBank/DDBJ whole genome shotgun (WGS) entry which is preliminary data.</text>
</comment>
<evidence type="ECO:0000313" key="3">
    <source>
        <dbReference type="Proteomes" id="UP001597244"/>
    </source>
</evidence>
<sequence>MSIAETLSLMLAFGMFIVTMLDLVITIVKLFFDNKK</sequence>
<reference evidence="3" key="1">
    <citation type="journal article" date="2019" name="Int. J. Syst. Evol. Microbiol.">
        <title>The Global Catalogue of Microorganisms (GCM) 10K type strain sequencing project: providing services to taxonomists for standard genome sequencing and annotation.</title>
        <authorList>
            <consortium name="The Broad Institute Genomics Platform"/>
            <consortium name="The Broad Institute Genome Sequencing Center for Infectious Disease"/>
            <person name="Wu L."/>
            <person name="Ma J."/>
        </authorList>
    </citation>
    <scope>NUCLEOTIDE SEQUENCE [LARGE SCALE GENOMIC DNA]</scope>
    <source>
        <strain evidence="3">CCM 8951</strain>
    </source>
</reference>
<feature type="transmembrane region" description="Helical" evidence="1">
    <location>
        <begin position="6"/>
        <end position="32"/>
    </location>
</feature>
<keyword evidence="1" id="KW-1133">Transmembrane helix</keyword>
<dbReference type="Pfam" id="PF16935">
    <property type="entry name" value="Hol_Tox"/>
    <property type="match status" value="1"/>
</dbReference>
<dbReference type="InterPro" id="IPR031616">
    <property type="entry name" value="BsrE-like"/>
</dbReference>
<dbReference type="Proteomes" id="UP001597244">
    <property type="component" value="Unassembled WGS sequence"/>
</dbReference>
<gene>
    <name evidence="2" type="ORF">ACFQ4L_04265</name>
</gene>
<evidence type="ECO:0000313" key="2">
    <source>
        <dbReference type="EMBL" id="MFD1465305.1"/>
    </source>
</evidence>
<name>A0ABW4DKV5_9LACO</name>
<organism evidence="2 3">
    <name type="scientific">Lapidilactobacillus mulanensis</name>
    <dbReference type="NCBI Taxonomy" id="2485999"/>
    <lineage>
        <taxon>Bacteria</taxon>
        <taxon>Bacillati</taxon>
        <taxon>Bacillota</taxon>
        <taxon>Bacilli</taxon>
        <taxon>Lactobacillales</taxon>
        <taxon>Lactobacillaceae</taxon>
        <taxon>Lapidilactobacillus</taxon>
    </lineage>
</organism>